<sequence>MNDQSHQVEIDCFDVNFPICLEPDSNYDEWYNMPSESAECFEHAYYQSNAEENSCYQALQNLDKKCLVLVNDNEQPKKTKKPKNKVPLTPSAQQFKKRLYRIISKGQKNIVRKEVVFYYHSIISDKFPKIRNVVREEYRSIGNYFNSFASQQHIILNAIQEIVTQEIIRAQYGFCTLTPSTTP</sequence>
<evidence type="ECO:0000313" key="2">
    <source>
        <dbReference type="Proteomes" id="UP001470230"/>
    </source>
</evidence>
<proteinExistence type="predicted"/>
<organism evidence="1 2">
    <name type="scientific">Tritrichomonas musculus</name>
    <dbReference type="NCBI Taxonomy" id="1915356"/>
    <lineage>
        <taxon>Eukaryota</taxon>
        <taxon>Metamonada</taxon>
        <taxon>Parabasalia</taxon>
        <taxon>Tritrichomonadida</taxon>
        <taxon>Tritrichomonadidae</taxon>
        <taxon>Tritrichomonas</taxon>
    </lineage>
</organism>
<name>A0ABR2KFN4_9EUKA</name>
<accession>A0ABR2KFN4</accession>
<evidence type="ECO:0000313" key="1">
    <source>
        <dbReference type="EMBL" id="KAK8889916.1"/>
    </source>
</evidence>
<dbReference type="EMBL" id="JAPFFF010000005">
    <property type="protein sequence ID" value="KAK8889916.1"/>
    <property type="molecule type" value="Genomic_DNA"/>
</dbReference>
<keyword evidence="2" id="KW-1185">Reference proteome</keyword>
<dbReference type="Proteomes" id="UP001470230">
    <property type="component" value="Unassembled WGS sequence"/>
</dbReference>
<reference evidence="1 2" key="1">
    <citation type="submission" date="2024-04" db="EMBL/GenBank/DDBJ databases">
        <title>Tritrichomonas musculus Genome.</title>
        <authorList>
            <person name="Alves-Ferreira E."/>
            <person name="Grigg M."/>
            <person name="Lorenzi H."/>
            <person name="Galac M."/>
        </authorList>
    </citation>
    <scope>NUCLEOTIDE SEQUENCE [LARGE SCALE GENOMIC DNA]</scope>
    <source>
        <strain evidence="1 2">EAF2021</strain>
    </source>
</reference>
<protein>
    <submittedName>
        <fullName evidence="1">Uncharacterized protein</fullName>
    </submittedName>
</protein>
<gene>
    <name evidence="1" type="ORF">M9Y10_034671</name>
</gene>
<comment type="caution">
    <text evidence="1">The sequence shown here is derived from an EMBL/GenBank/DDBJ whole genome shotgun (WGS) entry which is preliminary data.</text>
</comment>